<dbReference type="RefSeq" id="WP_394840457.1">
    <property type="nucleotide sequence ID" value="NZ_CP089983.1"/>
</dbReference>
<dbReference type="PRINTS" id="PR00723">
    <property type="entry name" value="SUBTILISIN"/>
</dbReference>
<evidence type="ECO:0000256" key="3">
    <source>
        <dbReference type="ARBA" id="ARBA00022801"/>
    </source>
</evidence>
<feature type="transmembrane region" description="Helical" evidence="7">
    <location>
        <begin position="704"/>
        <end position="722"/>
    </location>
</feature>
<keyword evidence="4 5" id="KW-0720">Serine protease</keyword>
<feature type="chain" id="PRO_5046882288" evidence="8">
    <location>
        <begin position="20"/>
        <end position="728"/>
    </location>
</feature>
<evidence type="ECO:0000256" key="7">
    <source>
        <dbReference type="SAM" id="Phobius"/>
    </source>
</evidence>
<proteinExistence type="inferred from homology"/>
<evidence type="ECO:0000256" key="6">
    <source>
        <dbReference type="SAM" id="MobiDB-lite"/>
    </source>
</evidence>
<keyword evidence="7" id="KW-0472">Membrane</keyword>
<keyword evidence="2 5" id="KW-0645">Protease</keyword>
<reference evidence="10" key="1">
    <citation type="submission" date="2021-12" db="EMBL/GenBank/DDBJ databases">
        <title>Discovery of the Pendulisporaceae a myxobacterial family with distinct sporulation behavior and unique specialized metabolism.</title>
        <authorList>
            <person name="Garcia R."/>
            <person name="Popoff A."/>
            <person name="Bader C.D."/>
            <person name="Loehr J."/>
            <person name="Walesch S."/>
            <person name="Walt C."/>
            <person name="Boldt J."/>
            <person name="Bunk B."/>
            <person name="Haeckl F.J.F.P.J."/>
            <person name="Gunesch A.P."/>
            <person name="Birkelbach J."/>
            <person name="Nuebel U."/>
            <person name="Pietschmann T."/>
            <person name="Bach T."/>
            <person name="Mueller R."/>
        </authorList>
    </citation>
    <scope>NUCLEOTIDE SEQUENCE</scope>
    <source>
        <strain evidence="10">MSr11367</strain>
    </source>
</reference>
<dbReference type="Gene3D" id="3.40.50.200">
    <property type="entry name" value="Peptidase S8/S53 domain"/>
    <property type="match status" value="2"/>
</dbReference>
<name>A0ABZ2LLL5_9BACT</name>
<feature type="active site" description="Charge relay system" evidence="5">
    <location>
        <position position="620"/>
    </location>
</feature>
<gene>
    <name evidence="10" type="ORF">LVJ94_38005</name>
</gene>
<feature type="compositionally biased region" description="Low complexity" evidence="6">
    <location>
        <begin position="694"/>
        <end position="704"/>
    </location>
</feature>
<protein>
    <submittedName>
        <fullName evidence="10">S8 family serine peptidase</fullName>
    </submittedName>
</protein>
<evidence type="ECO:0000313" key="11">
    <source>
        <dbReference type="Proteomes" id="UP001374803"/>
    </source>
</evidence>
<dbReference type="PANTHER" id="PTHR43806">
    <property type="entry name" value="PEPTIDASE S8"/>
    <property type="match status" value="1"/>
</dbReference>
<feature type="active site" description="Charge relay system" evidence="5">
    <location>
        <position position="175"/>
    </location>
</feature>
<dbReference type="Proteomes" id="UP001374803">
    <property type="component" value="Chromosome"/>
</dbReference>
<feature type="domain" description="Peptidase S8/S53" evidence="9">
    <location>
        <begin position="502"/>
        <end position="661"/>
    </location>
</feature>
<accession>A0ABZ2LLL5</accession>
<comment type="similarity">
    <text evidence="1 5">Belongs to the peptidase S8 family.</text>
</comment>
<dbReference type="EMBL" id="CP089983">
    <property type="protein sequence ID" value="WXB10783.1"/>
    <property type="molecule type" value="Genomic_DNA"/>
</dbReference>
<keyword evidence="7" id="KW-0812">Transmembrane</keyword>
<dbReference type="InterPro" id="IPR000209">
    <property type="entry name" value="Peptidase_S8/S53_dom"/>
</dbReference>
<dbReference type="InterPro" id="IPR015500">
    <property type="entry name" value="Peptidase_S8_subtilisin-rel"/>
</dbReference>
<feature type="active site" description="Charge relay system" evidence="5">
    <location>
        <position position="236"/>
    </location>
</feature>
<dbReference type="PROSITE" id="PS00138">
    <property type="entry name" value="SUBTILASE_SER"/>
    <property type="match status" value="1"/>
</dbReference>
<dbReference type="SUPFAM" id="SSF52743">
    <property type="entry name" value="Subtilisin-like"/>
    <property type="match status" value="1"/>
</dbReference>
<dbReference type="InterPro" id="IPR023828">
    <property type="entry name" value="Peptidase_S8_Ser-AS"/>
</dbReference>
<feature type="domain" description="Peptidase S8/S53" evidence="9">
    <location>
        <begin position="166"/>
        <end position="360"/>
    </location>
</feature>
<dbReference type="InterPro" id="IPR036852">
    <property type="entry name" value="Peptidase_S8/S53_dom_sf"/>
</dbReference>
<keyword evidence="3 5" id="KW-0378">Hydrolase</keyword>
<evidence type="ECO:0000256" key="1">
    <source>
        <dbReference type="ARBA" id="ARBA00011073"/>
    </source>
</evidence>
<feature type="signal peptide" evidence="8">
    <location>
        <begin position="1"/>
        <end position="19"/>
    </location>
</feature>
<sequence length="728" mass="74152">MRKFVQLCALGGAMAVSIAACSDSSGSLSGQGGDEPAPGIAQAGLTVSGWNKLDATLRTRTLSGGSAGPALSSVASPPVSLFVQTKDPEGTRRLIEDAGGTVGTVAGDVLTARVPPEAVATIANNAIVSRMEGGRPVQTKLDKASVAVRADQVHAGAAPLPSPFKGKGVIVGVVDNGMDLRHSAFKKADGKTRLRSLWAQGAKGAKHPAGYNYGGECDAAEIDSQKCGYTATTEYHGTHVMGIAAGAPVQGVPYVGMAPEADLVFVDIGTPPDAGSFEEAFTTAVCDGVGYIFKIADAANMPAVVNLSLGEHTGPHDGSSLADKCLDNQIKPGRLVVAAAGNEGRGTLNPLKSTRVAVHATGTASATPIVLRWLPGRGRDRNDGQYYASQVVSLWSDAGSDLGVRVGFVPAAGGAPTYATGSVTVDQPLKNTLISDGVAALGPVGAFGSVSSPSGARNIFISMVDNDGDHNEENVVWVLEITGKGKFDAFIDTNSAGGFLLTGNDPAVTVNHDMTIGYPAIASKVLAVGSYTTRNTWTAVDGLERQKKGIEGNVVPVGALSEFSSHGPSRNGVGPMKPDIAAPGELLVSALNAGVPIADVRVERVVKSSPDGYAAFEGTSMSSPVAAGVLALMLQRNPQLTIDDVRGVLSRTAAKPDGATVPSPTWGYGKLDALSALSDSTVAPPKSDSKDDSSVSCNVSSPSGSLASGIIALAIGLAMVIVRRRGRA</sequence>
<keyword evidence="7" id="KW-1133">Transmembrane helix</keyword>
<evidence type="ECO:0000313" key="10">
    <source>
        <dbReference type="EMBL" id="WXB10783.1"/>
    </source>
</evidence>
<keyword evidence="11" id="KW-1185">Reference proteome</keyword>
<evidence type="ECO:0000259" key="9">
    <source>
        <dbReference type="Pfam" id="PF00082"/>
    </source>
</evidence>
<evidence type="ECO:0000256" key="8">
    <source>
        <dbReference type="SAM" id="SignalP"/>
    </source>
</evidence>
<evidence type="ECO:0000256" key="2">
    <source>
        <dbReference type="ARBA" id="ARBA00022670"/>
    </source>
</evidence>
<dbReference type="PANTHER" id="PTHR43806:SF11">
    <property type="entry name" value="CEREVISIN-RELATED"/>
    <property type="match status" value="1"/>
</dbReference>
<dbReference type="Pfam" id="PF00082">
    <property type="entry name" value="Peptidase_S8"/>
    <property type="match status" value="2"/>
</dbReference>
<keyword evidence="8" id="KW-0732">Signal</keyword>
<feature type="region of interest" description="Disordered" evidence="6">
    <location>
        <begin position="679"/>
        <end position="704"/>
    </location>
</feature>
<dbReference type="InterPro" id="IPR050131">
    <property type="entry name" value="Peptidase_S8_subtilisin-like"/>
</dbReference>
<dbReference type="PROSITE" id="PS51892">
    <property type="entry name" value="SUBTILASE"/>
    <property type="match status" value="1"/>
</dbReference>
<organism evidence="10 11">
    <name type="scientific">Pendulispora rubella</name>
    <dbReference type="NCBI Taxonomy" id="2741070"/>
    <lineage>
        <taxon>Bacteria</taxon>
        <taxon>Pseudomonadati</taxon>
        <taxon>Myxococcota</taxon>
        <taxon>Myxococcia</taxon>
        <taxon>Myxococcales</taxon>
        <taxon>Sorangiineae</taxon>
        <taxon>Pendulisporaceae</taxon>
        <taxon>Pendulispora</taxon>
    </lineage>
</organism>
<evidence type="ECO:0000256" key="5">
    <source>
        <dbReference type="PROSITE-ProRule" id="PRU01240"/>
    </source>
</evidence>
<evidence type="ECO:0000256" key="4">
    <source>
        <dbReference type="ARBA" id="ARBA00022825"/>
    </source>
</evidence>
<dbReference type="PROSITE" id="PS51257">
    <property type="entry name" value="PROKAR_LIPOPROTEIN"/>
    <property type="match status" value="1"/>
</dbReference>